<protein>
    <recommendedName>
        <fullName evidence="4">TUG ubiquitin-like domain-containing protein</fullName>
    </recommendedName>
</protein>
<reference evidence="2 3" key="1">
    <citation type="journal article" name="Sci. Rep.">
        <title>Telomere-to-telomere assembled and centromere annotated genomes of the two main subspecies of the button mushroom Agaricus bisporus reveal especially polymorphic chromosome ends.</title>
        <authorList>
            <person name="Sonnenberg A.S.M."/>
            <person name="Sedaghat-Telgerd N."/>
            <person name="Lavrijssen B."/>
            <person name="Ohm R.A."/>
            <person name="Hendrickx P.M."/>
            <person name="Scholtmeijer K."/>
            <person name="Baars J.J.P."/>
            <person name="van Peer A."/>
        </authorList>
    </citation>
    <scope>NUCLEOTIDE SEQUENCE [LARGE SCALE GENOMIC DNA]</scope>
    <source>
        <strain evidence="2 3">H119_p4</strain>
    </source>
</reference>
<name>A0A8H7F9S2_AGABI</name>
<evidence type="ECO:0000313" key="2">
    <source>
        <dbReference type="EMBL" id="KAF7783327.1"/>
    </source>
</evidence>
<dbReference type="Proteomes" id="UP000629468">
    <property type="component" value="Unassembled WGS sequence"/>
</dbReference>
<accession>A0A8H7F9S2</accession>
<evidence type="ECO:0000256" key="1">
    <source>
        <dbReference type="SAM" id="MobiDB-lite"/>
    </source>
</evidence>
<dbReference type="EMBL" id="JABXXO010000003">
    <property type="protein sequence ID" value="KAF7783327.1"/>
    <property type="molecule type" value="Genomic_DNA"/>
</dbReference>
<comment type="caution">
    <text evidence="2">The sequence shown here is derived from an EMBL/GenBank/DDBJ whole genome shotgun (WGS) entry which is preliminary data.</text>
</comment>
<sequence length="324" mass="36868">MLLTSTYKPNARADIPVIIVCYGDRKVFMLKANTYSNMVNKIRQKFDIQMTRQLCIQTVALDVCRGSNIEVGEDVWSVLKSSLDEIVVVVSDDDLDENPHNRALARNETEMETHDGRVSIEGDEARVKEEFVENWLEQQNEVDDVPPAPSVYSEVEYEDAHEVPPHTEDENEYQPDDIHEFQQEEEPARSPRVRFDAEDQGSKRDEAPAEELQRPGSSADERFQVSINGPDLDQTAEIKTRGKHLVRKVLAAVCKTFNLDYERSSLYVVTYTIVNDRVEEGLNMCPPDWSIAKCNITSMTELRIQLEPPSSSETAASNTARRLM</sequence>
<evidence type="ECO:0008006" key="4">
    <source>
        <dbReference type="Google" id="ProtNLM"/>
    </source>
</evidence>
<evidence type="ECO:0000313" key="3">
    <source>
        <dbReference type="Proteomes" id="UP000629468"/>
    </source>
</evidence>
<organism evidence="2 3">
    <name type="scientific">Agaricus bisporus var. burnettii</name>
    <dbReference type="NCBI Taxonomy" id="192524"/>
    <lineage>
        <taxon>Eukaryota</taxon>
        <taxon>Fungi</taxon>
        <taxon>Dikarya</taxon>
        <taxon>Basidiomycota</taxon>
        <taxon>Agaricomycotina</taxon>
        <taxon>Agaricomycetes</taxon>
        <taxon>Agaricomycetidae</taxon>
        <taxon>Agaricales</taxon>
        <taxon>Agaricineae</taxon>
        <taxon>Agaricaceae</taxon>
        <taxon>Agaricus</taxon>
    </lineage>
</organism>
<gene>
    <name evidence="2" type="ORF">Agabi119p4_2703</name>
</gene>
<feature type="region of interest" description="Disordered" evidence="1">
    <location>
        <begin position="181"/>
        <end position="223"/>
    </location>
</feature>
<dbReference type="AlphaFoldDB" id="A0A8H7F9S2"/>
<proteinExistence type="predicted"/>